<feature type="binding site" description="axial binding residue" evidence="8">
    <location>
        <position position="453"/>
    </location>
    <ligand>
        <name>heme</name>
        <dbReference type="ChEBI" id="CHEBI:30413"/>
    </ligand>
    <ligandPart>
        <name>Fe</name>
        <dbReference type="ChEBI" id="CHEBI:18248"/>
    </ligandPart>
</feature>
<evidence type="ECO:0000256" key="3">
    <source>
        <dbReference type="ARBA" id="ARBA00022617"/>
    </source>
</evidence>
<comment type="similarity">
    <text evidence="2 9">Belongs to the cytochrome P450 family.</text>
</comment>
<dbReference type="OrthoDB" id="4858942at2759"/>
<sequence>MLQLAESIRNIPPSTAAAVIFGGFAVYFLWTCFYNIYLHPLRRIPGSKWAIIGPYLEFYHEVIRDGQYLWELEKMHKKFGPIIRVNAREIHIRDPQFYQTIYTAGSRKTNKDPATVGAFDVPNATAGTVEHDKHRSRRGYLNPYFSKRTITALEPTVHDRVTKACSRIDEHMEQDKILSLDGVFCALTADVISSRFYGTHQDYLSVPDFHFTVRDGFIGLTKVYHLARFLPSIVTGLKKLPYACVRLIIPAVADLLALRDEIKDKGADEFLASKTSDSKASVLVGALADPHIPSYERTVDRLLDEGLVILFAGTETTSRTMAVTMFYLLSHPECLKKLREELETLPPSQDYKHSLTALENLPYLTGVIHEGLRLTFGPISRSARVATEQDLAYGDHIIPAGTPVSQSTYFMHSHESIFPDYKKFDPERWVKAAEEGVNLKKFLTNFSGGSRMCIGFNMSFAEMYLVLSRIVRQYDFELFNTTLADVDITHARIVGYPKAIPGKKEYLGEIRVRIRAKNVAEF</sequence>
<dbReference type="STRING" id="1081108.A0A168HLN6"/>
<accession>A0A168HLN6</accession>
<dbReference type="GO" id="GO:0005506">
    <property type="term" value="F:iron ion binding"/>
    <property type="evidence" value="ECO:0007669"/>
    <property type="project" value="InterPro"/>
</dbReference>
<dbReference type="InterPro" id="IPR017972">
    <property type="entry name" value="Cyt_P450_CS"/>
</dbReference>
<dbReference type="InterPro" id="IPR050121">
    <property type="entry name" value="Cytochrome_P450_monoxygenase"/>
</dbReference>
<dbReference type="Pfam" id="PF00067">
    <property type="entry name" value="p450"/>
    <property type="match status" value="1"/>
</dbReference>
<dbReference type="PRINTS" id="PR00385">
    <property type="entry name" value="P450"/>
</dbReference>
<proteinExistence type="inferred from homology"/>
<dbReference type="Gene3D" id="1.10.630.10">
    <property type="entry name" value="Cytochrome P450"/>
    <property type="match status" value="1"/>
</dbReference>
<gene>
    <name evidence="11" type="ORF">LEL_04768</name>
</gene>
<evidence type="ECO:0000313" key="12">
    <source>
        <dbReference type="Proteomes" id="UP000076881"/>
    </source>
</evidence>
<comment type="caution">
    <text evidence="11">The sequence shown here is derived from an EMBL/GenBank/DDBJ whole genome shotgun (WGS) entry which is preliminary data.</text>
</comment>
<keyword evidence="10" id="KW-0812">Transmembrane</keyword>
<dbReference type="InterPro" id="IPR036396">
    <property type="entry name" value="Cyt_P450_sf"/>
</dbReference>
<keyword evidence="10" id="KW-0472">Membrane</keyword>
<name>A0A168HLN6_CORDF</name>
<dbReference type="InterPro" id="IPR001128">
    <property type="entry name" value="Cyt_P450"/>
</dbReference>
<dbReference type="GO" id="GO:0016705">
    <property type="term" value="F:oxidoreductase activity, acting on paired donors, with incorporation or reduction of molecular oxygen"/>
    <property type="evidence" value="ECO:0007669"/>
    <property type="project" value="InterPro"/>
</dbReference>
<keyword evidence="12" id="KW-1185">Reference proteome</keyword>
<protein>
    <submittedName>
        <fullName evidence="11">Cytochrome P450</fullName>
    </submittedName>
</protein>
<dbReference type="AlphaFoldDB" id="A0A168HLN6"/>
<dbReference type="InterPro" id="IPR002401">
    <property type="entry name" value="Cyt_P450_E_grp-I"/>
</dbReference>
<evidence type="ECO:0000256" key="2">
    <source>
        <dbReference type="ARBA" id="ARBA00010617"/>
    </source>
</evidence>
<keyword evidence="7 9" id="KW-0503">Monooxygenase</keyword>
<evidence type="ECO:0000256" key="6">
    <source>
        <dbReference type="ARBA" id="ARBA00023004"/>
    </source>
</evidence>
<dbReference type="EMBL" id="AZHF01000003">
    <property type="protein sequence ID" value="OAA77945.1"/>
    <property type="molecule type" value="Genomic_DNA"/>
</dbReference>
<keyword evidence="10" id="KW-1133">Transmembrane helix</keyword>
<evidence type="ECO:0000256" key="9">
    <source>
        <dbReference type="RuleBase" id="RU000461"/>
    </source>
</evidence>
<dbReference type="PROSITE" id="PS00086">
    <property type="entry name" value="CYTOCHROME_P450"/>
    <property type="match status" value="1"/>
</dbReference>
<keyword evidence="4 8" id="KW-0479">Metal-binding</keyword>
<dbReference type="GO" id="GO:0004497">
    <property type="term" value="F:monooxygenase activity"/>
    <property type="evidence" value="ECO:0007669"/>
    <property type="project" value="UniProtKB-KW"/>
</dbReference>
<comment type="cofactor">
    <cofactor evidence="1 8">
        <name>heme</name>
        <dbReference type="ChEBI" id="CHEBI:30413"/>
    </cofactor>
</comment>
<evidence type="ECO:0000256" key="8">
    <source>
        <dbReference type="PIRSR" id="PIRSR602401-1"/>
    </source>
</evidence>
<organism evidence="11 12">
    <name type="scientific">Akanthomyces lecanii RCEF 1005</name>
    <dbReference type="NCBI Taxonomy" id="1081108"/>
    <lineage>
        <taxon>Eukaryota</taxon>
        <taxon>Fungi</taxon>
        <taxon>Dikarya</taxon>
        <taxon>Ascomycota</taxon>
        <taxon>Pezizomycotina</taxon>
        <taxon>Sordariomycetes</taxon>
        <taxon>Hypocreomycetidae</taxon>
        <taxon>Hypocreales</taxon>
        <taxon>Cordycipitaceae</taxon>
        <taxon>Akanthomyces</taxon>
        <taxon>Cordyceps confragosa</taxon>
    </lineage>
</organism>
<dbReference type="SUPFAM" id="SSF48264">
    <property type="entry name" value="Cytochrome P450"/>
    <property type="match status" value="1"/>
</dbReference>
<dbReference type="GO" id="GO:0020037">
    <property type="term" value="F:heme binding"/>
    <property type="evidence" value="ECO:0007669"/>
    <property type="project" value="InterPro"/>
</dbReference>
<evidence type="ECO:0000256" key="5">
    <source>
        <dbReference type="ARBA" id="ARBA00023002"/>
    </source>
</evidence>
<reference evidence="11 12" key="1">
    <citation type="journal article" date="2016" name="Genome Biol. Evol.">
        <title>Divergent and convergent evolution of fungal pathogenicity.</title>
        <authorList>
            <person name="Shang Y."/>
            <person name="Xiao G."/>
            <person name="Zheng P."/>
            <person name="Cen K."/>
            <person name="Zhan S."/>
            <person name="Wang C."/>
        </authorList>
    </citation>
    <scope>NUCLEOTIDE SEQUENCE [LARGE SCALE GENOMIC DNA]</scope>
    <source>
        <strain evidence="11 12">RCEF 1005</strain>
    </source>
</reference>
<dbReference type="PANTHER" id="PTHR24305">
    <property type="entry name" value="CYTOCHROME P450"/>
    <property type="match status" value="1"/>
</dbReference>
<keyword evidence="3 8" id="KW-0349">Heme</keyword>
<feature type="transmembrane region" description="Helical" evidence="10">
    <location>
        <begin position="16"/>
        <end position="38"/>
    </location>
</feature>
<evidence type="ECO:0000256" key="10">
    <source>
        <dbReference type="SAM" id="Phobius"/>
    </source>
</evidence>
<dbReference type="Proteomes" id="UP000076881">
    <property type="component" value="Unassembled WGS sequence"/>
</dbReference>
<dbReference type="PANTHER" id="PTHR24305:SF157">
    <property type="entry name" value="N-ACETYLTRYPTOPHAN 6-HYDROXYLASE IVOC-RELATED"/>
    <property type="match status" value="1"/>
</dbReference>
<dbReference type="PRINTS" id="PR00463">
    <property type="entry name" value="EP450I"/>
</dbReference>
<keyword evidence="5 9" id="KW-0560">Oxidoreductase</keyword>
<evidence type="ECO:0000256" key="1">
    <source>
        <dbReference type="ARBA" id="ARBA00001971"/>
    </source>
</evidence>
<dbReference type="CDD" id="cd11062">
    <property type="entry name" value="CYP58-like"/>
    <property type="match status" value="1"/>
</dbReference>
<evidence type="ECO:0000256" key="4">
    <source>
        <dbReference type="ARBA" id="ARBA00022723"/>
    </source>
</evidence>
<evidence type="ECO:0000313" key="11">
    <source>
        <dbReference type="EMBL" id="OAA77945.1"/>
    </source>
</evidence>
<keyword evidence="6 8" id="KW-0408">Iron</keyword>
<evidence type="ECO:0000256" key="7">
    <source>
        <dbReference type="ARBA" id="ARBA00023033"/>
    </source>
</evidence>